<accession>A0A8R7RBN2</accession>
<reference evidence="1" key="2">
    <citation type="submission" date="2022-06" db="UniProtKB">
        <authorList>
            <consortium name="EnsemblPlants"/>
        </authorList>
    </citation>
    <scope>IDENTIFICATION</scope>
</reference>
<evidence type="ECO:0000313" key="2">
    <source>
        <dbReference type="Proteomes" id="UP000015106"/>
    </source>
</evidence>
<dbReference type="EnsemblPlants" id="TuG1812S0002312000.01.T01">
    <property type="protein sequence ID" value="TuG1812S0002312000.01.T01.s_cds6757"/>
    <property type="gene ID" value="TuG1812S0002312000.01"/>
</dbReference>
<sequence length="185" mass="20589">MVVRSPPRPSCLAWDSLLHRVPAYNSLSTQMLKTSSNSFGMFKPSALSSSTAILAPSKTRRVVSSWKIQLPSSSLLTRILASFSSPVVRLLEHNPCKDLRVASYRLRSARPGSMYGRTAMRNMRCSDSATVASTRVPFFSAWTRKILVAMCHTRMSSWNSRPKARTNFSSSPFGVFFSLYLLAVS</sequence>
<protein>
    <submittedName>
        <fullName evidence="1">Uncharacterized protein</fullName>
    </submittedName>
</protein>
<dbReference type="Proteomes" id="UP000015106">
    <property type="component" value="Unassembled WGS sequence"/>
</dbReference>
<evidence type="ECO:0000313" key="1">
    <source>
        <dbReference type="EnsemblPlants" id="TuG1812S0002312000.01.T01.s_cds6757"/>
    </source>
</evidence>
<organism evidence="1 2">
    <name type="scientific">Triticum urartu</name>
    <name type="common">Red wild einkorn</name>
    <name type="synonym">Crithodium urartu</name>
    <dbReference type="NCBI Taxonomy" id="4572"/>
    <lineage>
        <taxon>Eukaryota</taxon>
        <taxon>Viridiplantae</taxon>
        <taxon>Streptophyta</taxon>
        <taxon>Embryophyta</taxon>
        <taxon>Tracheophyta</taxon>
        <taxon>Spermatophyta</taxon>
        <taxon>Magnoliopsida</taxon>
        <taxon>Liliopsida</taxon>
        <taxon>Poales</taxon>
        <taxon>Poaceae</taxon>
        <taxon>BOP clade</taxon>
        <taxon>Pooideae</taxon>
        <taxon>Triticodae</taxon>
        <taxon>Triticeae</taxon>
        <taxon>Triticinae</taxon>
        <taxon>Triticum</taxon>
    </lineage>
</organism>
<dbReference type="Gramene" id="TuG1812S0002312000.01.T01">
    <property type="protein sequence ID" value="TuG1812S0002312000.01.T01.s_cds6757"/>
    <property type="gene ID" value="TuG1812S0002312000.01"/>
</dbReference>
<keyword evidence="2" id="KW-1185">Reference proteome</keyword>
<name>A0A8R7RBN2_TRIUA</name>
<reference evidence="2" key="1">
    <citation type="journal article" date="2013" name="Nature">
        <title>Draft genome of the wheat A-genome progenitor Triticum urartu.</title>
        <authorList>
            <person name="Ling H.Q."/>
            <person name="Zhao S."/>
            <person name="Liu D."/>
            <person name="Wang J."/>
            <person name="Sun H."/>
            <person name="Zhang C."/>
            <person name="Fan H."/>
            <person name="Li D."/>
            <person name="Dong L."/>
            <person name="Tao Y."/>
            <person name="Gao C."/>
            <person name="Wu H."/>
            <person name="Li Y."/>
            <person name="Cui Y."/>
            <person name="Guo X."/>
            <person name="Zheng S."/>
            <person name="Wang B."/>
            <person name="Yu K."/>
            <person name="Liang Q."/>
            <person name="Yang W."/>
            <person name="Lou X."/>
            <person name="Chen J."/>
            <person name="Feng M."/>
            <person name="Jian J."/>
            <person name="Zhang X."/>
            <person name="Luo G."/>
            <person name="Jiang Y."/>
            <person name="Liu J."/>
            <person name="Wang Z."/>
            <person name="Sha Y."/>
            <person name="Zhang B."/>
            <person name="Wu H."/>
            <person name="Tang D."/>
            <person name="Shen Q."/>
            <person name="Xue P."/>
            <person name="Zou S."/>
            <person name="Wang X."/>
            <person name="Liu X."/>
            <person name="Wang F."/>
            <person name="Yang Y."/>
            <person name="An X."/>
            <person name="Dong Z."/>
            <person name="Zhang K."/>
            <person name="Zhang X."/>
            <person name="Luo M.C."/>
            <person name="Dvorak J."/>
            <person name="Tong Y."/>
            <person name="Wang J."/>
            <person name="Yang H."/>
            <person name="Li Z."/>
            <person name="Wang D."/>
            <person name="Zhang A."/>
            <person name="Wang J."/>
        </authorList>
    </citation>
    <scope>NUCLEOTIDE SEQUENCE</scope>
    <source>
        <strain evidence="2">cv. G1812</strain>
    </source>
</reference>
<proteinExistence type="predicted"/>
<dbReference type="AlphaFoldDB" id="A0A8R7RBN2"/>